<dbReference type="Pfam" id="PF15490">
    <property type="entry name" value="Ten1_2"/>
    <property type="match status" value="1"/>
</dbReference>
<protein>
    <submittedName>
        <fullName evidence="1">Uncharacterized protein</fullName>
    </submittedName>
</protein>
<reference evidence="1" key="1">
    <citation type="submission" date="2021-01" db="EMBL/GenBank/DDBJ databases">
        <authorList>
            <person name="Corre E."/>
            <person name="Pelletier E."/>
            <person name="Niang G."/>
            <person name="Scheremetjew M."/>
            <person name="Finn R."/>
            <person name="Kale V."/>
            <person name="Holt S."/>
            <person name="Cochrane G."/>
            <person name="Meng A."/>
            <person name="Brown T."/>
            <person name="Cohen L."/>
        </authorList>
    </citation>
    <scope>NUCLEOTIDE SEQUENCE</scope>
    <source>
        <strain evidence="1">CCMP2877</strain>
    </source>
</reference>
<proteinExistence type="predicted"/>
<dbReference type="GO" id="GO:1990879">
    <property type="term" value="C:CST complex"/>
    <property type="evidence" value="ECO:0007669"/>
    <property type="project" value="InterPro"/>
</dbReference>
<dbReference type="EMBL" id="HBGJ01029215">
    <property type="protein sequence ID" value="CAD9260075.1"/>
    <property type="molecule type" value="Transcribed_RNA"/>
</dbReference>
<dbReference type="InterPro" id="IPR012340">
    <property type="entry name" value="NA-bd_OB-fold"/>
</dbReference>
<gene>
    <name evidence="1" type="ORF">PPAR1163_LOCUS18453</name>
</gene>
<dbReference type="Gene3D" id="2.40.50.140">
    <property type="entry name" value="Nucleic acid-binding proteins"/>
    <property type="match status" value="1"/>
</dbReference>
<dbReference type="AlphaFoldDB" id="A0A7S1U855"/>
<name>A0A7S1U855_9STRA</name>
<evidence type="ECO:0000313" key="1">
    <source>
        <dbReference type="EMBL" id="CAD9260075.1"/>
    </source>
</evidence>
<accession>A0A7S1U855</accession>
<dbReference type="GO" id="GO:0003697">
    <property type="term" value="F:single-stranded DNA binding"/>
    <property type="evidence" value="ECO:0007669"/>
    <property type="project" value="InterPro"/>
</dbReference>
<dbReference type="InterPro" id="IPR029146">
    <property type="entry name" value="Ten1_animal_plant"/>
</dbReference>
<organism evidence="1">
    <name type="scientific">Phaeomonas parva</name>
    <dbReference type="NCBI Taxonomy" id="124430"/>
    <lineage>
        <taxon>Eukaryota</taxon>
        <taxon>Sar</taxon>
        <taxon>Stramenopiles</taxon>
        <taxon>Ochrophyta</taxon>
        <taxon>Pinguiophyceae</taxon>
        <taxon>Pinguiochrysidales</taxon>
        <taxon>Pinguiochrysidaceae</taxon>
        <taxon>Phaeomonas</taxon>
    </lineage>
</organism>
<sequence>MADLTVDFGHMLLLSELCEGYGAQSSSVRVTGTLAERNAPEDTCVIEHEGARVVVETAFLEGFAPGGAASPQLQFIGEIVAPAAAAAPHPPRVRARVWRDVSGMDMNLYKEAIMVQRKFLMDQDAAGDGAA</sequence>